<evidence type="ECO:0000256" key="3">
    <source>
        <dbReference type="ARBA" id="ARBA00022630"/>
    </source>
</evidence>
<gene>
    <name evidence="7" type="ORF">ENW00_04015</name>
</gene>
<keyword evidence="5" id="KW-0560">Oxidoreductase</keyword>
<dbReference type="EMBL" id="DTIN01000014">
    <property type="protein sequence ID" value="HFX13313.1"/>
    <property type="molecule type" value="Genomic_DNA"/>
</dbReference>
<comment type="similarity">
    <text evidence="2">Belongs to the nitroreductase family.</text>
</comment>
<evidence type="ECO:0000256" key="5">
    <source>
        <dbReference type="ARBA" id="ARBA00023002"/>
    </source>
</evidence>
<evidence type="ECO:0000256" key="1">
    <source>
        <dbReference type="ARBA" id="ARBA00001917"/>
    </source>
</evidence>
<dbReference type="PANTHER" id="PTHR43673:SF2">
    <property type="entry name" value="NITROREDUCTASE"/>
    <property type="match status" value="1"/>
</dbReference>
<proteinExistence type="inferred from homology"/>
<evidence type="ECO:0000256" key="2">
    <source>
        <dbReference type="ARBA" id="ARBA00007118"/>
    </source>
</evidence>
<dbReference type="InterPro" id="IPR000415">
    <property type="entry name" value="Nitroreductase-like"/>
</dbReference>
<dbReference type="AlphaFoldDB" id="A0A7C3MJA1"/>
<reference evidence="7" key="1">
    <citation type="journal article" date="2020" name="mSystems">
        <title>Genome- and Community-Level Interaction Insights into Carbon Utilization and Element Cycling Functions of Hydrothermarchaeota in Hydrothermal Sediment.</title>
        <authorList>
            <person name="Zhou Z."/>
            <person name="Liu Y."/>
            <person name="Xu W."/>
            <person name="Pan J."/>
            <person name="Luo Z.H."/>
            <person name="Li M."/>
        </authorList>
    </citation>
    <scope>NUCLEOTIDE SEQUENCE [LARGE SCALE GENOMIC DNA]</scope>
    <source>
        <strain evidence="7">SpSt-81</strain>
    </source>
</reference>
<sequence>MDVKKAIQERRSLRSLEPFEVTEELILDLAESASLAPSCFNNQPWRFIFTYDKELLKELYTALTPRNNWAFVSSLIVTVFTKYELDCQIKGRDYALFDTGIAVGFMLLRATELEMIAHPIAGYDEEKVKKILNIPEDMQVIALIIFGKKAEKLSTLLSDEQKERELKRPERLPIEKFVFINKYTEK</sequence>
<dbReference type="CDD" id="cd02138">
    <property type="entry name" value="TdsD-like"/>
    <property type="match status" value="1"/>
</dbReference>
<feature type="domain" description="Nitroreductase" evidence="6">
    <location>
        <begin position="83"/>
        <end position="148"/>
    </location>
</feature>
<keyword evidence="4" id="KW-0288">FMN</keyword>
<evidence type="ECO:0000256" key="4">
    <source>
        <dbReference type="ARBA" id="ARBA00022643"/>
    </source>
</evidence>
<name>A0A7C3MJA1_DICTH</name>
<accession>A0A7C3MJA1</accession>
<dbReference type="PANTHER" id="PTHR43673">
    <property type="entry name" value="NAD(P)H NITROREDUCTASE YDGI-RELATED"/>
    <property type="match status" value="1"/>
</dbReference>
<dbReference type="InterPro" id="IPR029479">
    <property type="entry name" value="Nitroreductase"/>
</dbReference>
<evidence type="ECO:0000259" key="6">
    <source>
        <dbReference type="Pfam" id="PF00881"/>
    </source>
</evidence>
<feature type="domain" description="Nitroreductase" evidence="6">
    <location>
        <begin position="7"/>
        <end position="63"/>
    </location>
</feature>
<dbReference type="GO" id="GO:0016491">
    <property type="term" value="F:oxidoreductase activity"/>
    <property type="evidence" value="ECO:0007669"/>
    <property type="project" value="UniProtKB-KW"/>
</dbReference>
<organism evidence="7">
    <name type="scientific">Dictyoglomus thermophilum</name>
    <dbReference type="NCBI Taxonomy" id="14"/>
    <lineage>
        <taxon>Bacteria</taxon>
        <taxon>Pseudomonadati</taxon>
        <taxon>Dictyoglomota</taxon>
        <taxon>Dictyoglomia</taxon>
        <taxon>Dictyoglomales</taxon>
        <taxon>Dictyoglomaceae</taxon>
        <taxon>Dictyoglomus</taxon>
    </lineage>
</organism>
<evidence type="ECO:0000313" key="7">
    <source>
        <dbReference type="EMBL" id="HFX13313.1"/>
    </source>
</evidence>
<protein>
    <submittedName>
        <fullName evidence="7">Nitroreductase</fullName>
    </submittedName>
</protein>
<dbReference type="Pfam" id="PF00881">
    <property type="entry name" value="Nitroreductase"/>
    <property type="match status" value="2"/>
</dbReference>
<dbReference type="SUPFAM" id="SSF55469">
    <property type="entry name" value="FMN-dependent nitroreductase-like"/>
    <property type="match status" value="1"/>
</dbReference>
<comment type="caution">
    <text evidence="7">The sequence shown here is derived from an EMBL/GenBank/DDBJ whole genome shotgun (WGS) entry which is preliminary data.</text>
</comment>
<keyword evidence="3" id="KW-0285">Flavoprotein</keyword>
<dbReference type="Gene3D" id="3.40.109.10">
    <property type="entry name" value="NADH Oxidase"/>
    <property type="match status" value="1"/>
</dbReference>
<comment type="cofactor">
    <cofactor evidence="1">
        <name>FMN</name>
        <dbReference type="ChEBI" id="CHEBI:58210"/>
    </cofactor>
</comment>